<protein>
    <submittedName>
        <fullName evidence="6">Sensor histidine kinase LiaS</fullName>
        <ecNumber evidence="6">2.7.13.3</ecNumber>
    </submittedName>
</protein>
<keyword evidence="4" id="KW-0472">Membrane</keyword>
<dbReference type="Pfam" id="PF02518">
    <property type="entry name" value="HATPase_c"/>
    <property type="match status" value="1"/>
</dbReference>
<evidence type="ECO:0000256" key="1">
    <source>
        <dbReference type="ARBA" id="ARBA00022679"/>
    </source>
</evidence>
<gene>
    <name evidence="6" type="primary">liaS_2</name>
    <name evidence="6" type="ORF">Pan97_27130</name>
</gene>
<keyword evidence="1 6" id="KW-0808">Transferase</keyword>
<organism evidence="6 7">
    <name type="scientific">Bremerella volcania</name>
    <dbReference type="NCBI Taxonomy" id="2527984"/>
    <lineage>
        <taxon>Bacteria</taxon>
        <taxon>Pseudomonadati</taxon>
        <taxon>Planctomycetota</taxon>
        <taxon>Planctomycetia</taxon>
        <taxon>Pirellulales</taxon>
        <taxon>Pirellulaceae</taxon>
        <taxon>Bremerella</taxon>
    </lineage>
</organism>
<evidence type="ECO:0000256" key="4">
    <source>
        <dbReference type="SAM" id="Phobius"/>
    </source>
</evidence>
<dbReference type="GO" id="GO:0016020">
    <property type="term" value="C:membrane"/>
    <property type="evidence" value="ECO:0007669"/>
    <property type="project" value="InterPro"/>
</dbReference>
<dbReference type="Gene3D" id="3.30.565.10">
    <property type="entry name" value="Histidine kinase-like ATPase, C-terminal domain"/>
    <property type="match status" value="1"/>
</dbReference>
<dbReference type="InterPro" id="IPR003594">
    <property type="entry name" value="HATPase_dom"/>
</dbReference>
<dbReference type="SUPFAM" id="SSF55874">
    <property type="entry name" value="ATPase domain of HSP90 chaperone/DNA topoisomerase II/histidine kinase"/>
    <property type="match status" value="1"/>
</dbReference>
<evidence type="ECO:0000256" key="3">
    <source>
        <dbReference type="ARBA" id="ARBA00023012"/>
    </source>
</evidence>
<dbReference type="Pfam" id="PF07730">
    <property type="entry name" value="HisKA_3"/>
    <property type="match status" value="1"/>
</dbReference>
<dbReference type="InterPro" id="IPR011712">
    <property type="entry name" value="Sig_transdc_His_kin_sub3_dim/P"/>
</dbReference>
<dbReference type="GO" id="GO:0000155">
    <property type="term" value="F:phosphorelay sensor kinase activity"/>
    <property type="evidence" value="ECO:0007669"/>
    <property type="project" value="InterPro"/>
</dbReference>
<feature type="domain" description="Histidine kinase" evidence="5">
    <location>
        <begin position="101"/>
        <end position="291"/>
    </location>
</feature>
<name>A0A518C8Y2_9BACT</name>
<dbReference type="CDD" id="cd16917">
    <property type="entry name" value="HATPase_UhpB-NarQ-NarX-like"/>
    <property type="match status" value="1"/>
</dbReference>
<proteinExistence type="predicted"/>
<evidence type="ECO:0000313" key="6">
    <source>
        <dbReference type="EMBL" id="QDU75679.1"/>
    </source>
</evidence>
<dbReference type="EMBL" id="CP036289">
    <property type="protein sequence ID" value="QDU75679.1"/>
    <property type="molecule type" value="Genomic_DNA"/>
</dbReference>
<evidence type="ECO:0000256" key="2">
    <source>
        <dbReference type="ARBA" id="ARBA00022777"/>
    </source>
</evidence>
<keyword evidence="4" id="KW-1133">Transmembrane helix</keyword>
<evidence type="ECO:0000259" key="5">
    <source>
        <dbReference type="PROSITE" id="PS50109"/>
    </source>
</evidence>
<dbReference type="EC" id="2.7.13.3" evidence="6"/>
<accession>A0A518C8Y2</accession>
<dbReference type="PROSITE" id="PS50109">
    <property type="entry name" value="HIS_KIN"/>
    <property type="match status" value="1"/>
</dbReference>
<dbReference type="GO" id="GO:0046983">
    <property type="term" value="F:protein dimerization activity"/>
    <property type="evidence" value="ECO:0007669"/>
    <property type="project" value="InterPro"/>
</dbReference>
<keyword evidence="3" id="KW-0902">Two-component regulatory system</keyword>
<keyword evidence="7" id="KW-1185">Reference proteome</keyword>
<keyword evidence="4" id="KW-0812">Transmembrane</keyword>
<keyword evidence="2 6" id="KW-0418">Kinase</keyword>
<dbReference type="KEGG" id="bvo:Pan97_27130"/>
<reference evidence="7" key="1">
    <citation type="submission" date="2019-02" db="EMBL/GenBank/DDBJ databases">
        <title>Deep-cultivation of Planctomycetes and their phenomic and genomic characterization uncovers novel biology.</title>
        <authorList>
            <person name="Wiegand S."/>
            <person name="Jogler M."/>
            <person name="Boedeker C."/>
            <person name="Pinto D."/>
            <person name="Vollmers J."/>
            <person name="Rivas-Marin E."/>
            <person name="Kohn T."/>
            <person name="Peeters S.H."/>
            <person name="Heuer A."/>
            <person name="Rast P."/>
            <person name="Oberbeckmann S."/>
            <person name="Bunk B."/>
            <person name="Jeske O."/>
            <person name="Meyerdierks A."/>
            <person name="Storesund J.E."/>
            <person name="Kallscheuer N."/>
            <person name="Luecker S."/>
            <person name="Lage O.M."/>
            <person name="Pohl T."/>
            <person name="Merkel B.J."/>
            <person name="Hornburger P."/>
            <person name="Mueller R.-W."/>
            <person name="Bruemmer F."/>
            <person name="Labrenz M."/>
            <person name="Spormann A.M."/>
            <person name="Op den Camp H."/>
            <person name="Overmann J."/>
            <person name="Amann R."/>
            <person name="Jetten M.S.M."/>
            <person name="Mascher T."/>
            <person name="Medema M.H."/>
            <person name="Devos D.P."/>
            <person name="Kaster A.-K."/>
            <person name="Ovreas L."/>
            <person name="Rohde M."/>
            <person name="Galperin M.Y."/>
            <person name="Jogler C."/>
        </authorList>
    </citation>
    <scope>NUCLEOTIDE SEQUENCE [LARGE SCALE GENOMIC DNA]</scope>
    <source>
        <strain evidence="7">Pan97</strain>
    </source>
</reference>
<dbReference type="InterPro" id="IPR005467">
    <property type="entry name" value="His_kinase_dom"/>
</dbReference>
<feature type="transmembrane region" description="Helical" evidence="4">
    <location>
        <begin position="20"/>
        <end position="41"/>
    </location>
</feature>
<dbReference type="PANTHER" id="PTHR24421:SF58">
    <property type="entry name" value="SIGNAL TRANSDUCTION HISTIDINE-PROTEIN KINASE_PHOSPHATASE UHPB"/>
    <property type="match status" value="1"/>
</dbReference>
<dbReference type="Gene3D" id="1.20.5.1930">
    <property type="match status" value="1"/>
</dbReference>
<dbReference type="InterPro" id="IPR036890">
    <property type="entry name" value="HATPase_C_sf"/>
</dbReference>
<dbReference type="PANTHER" id="PTHR24421">
    <property type="entry name" value="NITRATE/NITRITE SENSOR PROTEIN NARX-RELATED"/>
    <property type="match status" value="1"/>
</dbReference>
<dbReference type="AlphaFoldDB" id="A0A518C8Y2"/>
<sequence length="291" mass="32631">MNNSPLEAILLSRPVRVSFMILLVVFVAEFSIMFVLPLVLVDSQTSWKEAAVDATLLTMILIPFMWFVIIRPIQELANIRASLLEQFAALQDEERRRIAFDLHDEVGQSLTSVMMGLRALGDQPDPSSYRQRIDDLREVVNSAVHEVRRIANGLRPAALDHLGLQGALERMAEDAEQIHDIDIELTIEIQDWDKLSNPLQTTIYRIVQEGLTNVARHSGARLVRILVAQRRSEVVVEIEDDGRGFDKDSTSNQGMGVSGMIQRTALLAGEFSVLERPEGGTIIRARIPVRS</sequence>
<dbReference type="Proteomes" id="UP000318626">
    <property type="component" value="Chromosome"/>
</dbReference>
<dbReference type="InterPro" id="IPR050482">
    <property type="entry name" value="Sensor_HK_TwoCompSys"/>
</dbReference>
<dbReference type="SMART" id="SM00387">
    <property type="entry name" value="HATPase_c"/>
    <property type="match status" value="1"/>
</dbReference>
<evidence type="ECO:0000313" key="7">
    <source>
        <dbReference type="Proteomes" id="UP000318626"/>
    </source>
</evidence>
<feature type="transmembrane region" description="Helical" evidence="4">
    <location>
        <begin position="50"/>
        <end position="69"/>
    </location>
</feature>